<keyword evidence="3" id="KW-1185">Reference proteome</keyword>
<protein>
    <submittedName>
        <fullName evidence="2">Uncharacterized protein</fullName>
    </submittedName>
</protein>
<gene>
    <name evidence="2" type="ORF">HR065_03145</name>
</gene>
<organism evidence="2 3">
    <name type="scientific">Candidatus Phytoplasma pruni</name>
    <dbReference type="NCBI Taxonomy" id="479893"/>
    <lineage>
        <taxon>Bacteria</taxon>
        <taxon>Bacillati</taxon>
        <taxon>Mycoplasmatota</taxon>
        <taxon>Mollicutes</taxon>
        <taxon>Acholeplasmatales</taxon>
        <taxon>Acholeplasmataceae</taxon>
        <taxon>Candidatus Phytoplasma</taxon>
        <taxon>16SrIII (X-disease group)</taxon>
    </lineage>
</organism>
<evidence type="ECO:0000313" key="3">
    <source>
        <dbReference type="Proteomes" id="UP000568109"/>
    </source>
</evidence>
<proteinExistence type="predicted"/>
<comment type="caution">
    <text evidence="2">The sequence shown here is derived from an EMBL/GenBank/DDBJ whole genome shotgun (WGS) entry which is preliminary data.</text>
</comment>
<name>A0A851HKM9_9MOLU</name>
<dbReference type="AlphaFoldDB" id="A0A851HKM9"/>
<evidence type="ECO:0000256" key="1">
    <source>
        <dbReference type="SAM" id="MobiDB-lite"/>
    </source>
</evidence>
<dbReference type="EMBL" id="JABUOH010000065">
    <property type="protein sequence ID" value="NWN46056.1"/>
    <property type="molecule type" value="Genomic_DNA"/>
</dbReference>
<evidence type="ECO:0000313" key="2">
    <source>
        <dbReference type="EMBL" id="NWN46056.1"/>
    </source>
</evidence>
<accession>A0A851HKM9</accession>
<feature type="region of interest" description="Disordered" evidence="1">
    <location>
        <begin position="381"/>
        <end position="406"/>
    </location>
</feature>
<feature type="non-terminal residue" evidence="2">
    <location>
        <position position="1"/>
    </location>
</feature>
<dbReference type="Proteomes" id="UP000568109">
    <property type="component" value="Unassembled WGS sequence"/>
</dbReference>
<sequence>TVSYTVSVTKVNVSEVVNNTLGEQATNTVAAVTEAVQAANTNAKWEQLNVAVDTTKKQVEVTAKSDSVNYTGKQTVSYTVPVTKVNVNSVVNSGLGKQNTVLDNRTSAASAVHTKYPTLNMSEVTVTVNNEDANNRTVTVKARQNSDKYTGSVTLTYTVNDDYTPTNDRFLEALHNAQQFRAQQNITEQEVSDEIFKDKIYKKILQEPDSSSNQLTLVGQKLVQDKKTEKQNTLVEQVLHKFKAQREAKDIPSEHLTDEKLKEEILKELKKQPNYQPNELENKLKTKLLDCFTVETTENGKIIKKRGYQEVDEQGRPIVKWNSSNTWDKEYNNEKMPITSRRYKGIKDGQPIVDWKSSDTWERSYHLIEEDKIKIQSRGYQEANGQDNPVVDWESPNTWDKENDDKGNTTKSIVYQYQRLDGGVVEHIVNWKSLNTWDKVYNDANKPTQSRGYLGINGEGDLIVDCKSPNTWDKEYDDDGDEIKSRRFKGVDGENNLIVDWKSSDTWDQEWVFVQGEGITLKNIHYQEEKDEQENLIVDWTNGNTFDLTITPIDNEGKKYQCRGYQGVDDDGNPIVDWKSGNTWDYETDRDKNKTKNRYYKGVDQDGKPIVDWDNDDTWNKKYDVNGNTIQSRRYQGEDKDGKLMVDWDNDDTWDKEYDINNNQIQSRYYQGEDYDGKPEVNWDSSWDKEYDIYGNLKETITYDEFGNKKP</sequence>
<reference evidence="2 3" key="1">
    <citation type="submission" date="2020-06" db="EMBL/GenBank/DDBJ databases">
        <title>Draft genome sequence of Candidatus Phytoplasma pruni (X-disease group, subgroup 16SrIII-B) strain ChTDIII from Argentina.</title>
        <authorList>
            <person name="Fernandez F.D."/>
            <person name="Zuebert C."/>
            <person name="Huettel B."/>
            <person name="Kube M."/>
            <person name="Conci L.R."/>
        </authorList>
    </citation>
    <scope>NUCLEOTIDE SEQUENCE [LARGE SCALE GENOMIC DNA]</scope>
    <source>
        <strain evidence="2 3">ChTDIII</strain>
    </source>
</reference>